<keyword evidence="1" id="KW-0812">Transmembrane</keyword>
<reference evidence="2" key="1">
    <citation type="submission" date="2020-04" db="EMBL/GenBank/DDBJ databases">
        <authorList>
            <person name="Chiriac C."/>
            <person name="Salcher M."/>
            <person name="Ghai R."/>
            <person name="Kavagutti S V."/>
        </authorList>
    </citation>
    <scope>NUCLEOTIDE SEQUENCE</scope>
</reference>
<evidence type="ECO:0000256" key="1">
    <source>
        <dbReference type="SAM" id="Phobius"/>
    </source>
</evidence>
<keyword evidence="1" id="KW-0472">Membrane</keyword>
<keyword evidence="1" id="KW-1133">Transmembrane helix</keyword>
<name>A0A6J5L5S0_9CAUD</name>
<protein>
    <submittedName>
        <fullName evidence="2">Uncharacterized protein</fullName>
    </submittedName>
</protein>
<accession>A0A6J5L5S0</accession>
<evidence type="ECO:0000313" key="2">
    <source>
        <dbReference type="EMBL" id="CAB4130058.1"/>
    </source>
</evidence>
<gene>
    <name evidence="2" type="ORF">UFOVP117_234</name>
</gene>
<organism evidence="2">
    <name type="scientific">uncultured Caudovirales phage</name>
    <dbReference type="NCBI Taxonomy" id="2100421"/>
    <lineage>
        <taxon>Viruses</taxon>
        <taxon>Duplodnaviria</taxon>
        <taxon>Heunggongvirae</taxon>
        <taxon>Uroviricota</taxon>
        <taxon>Caudoviricetes</taxon>
        <taxon>Peduoviridae</taxon>
        <taxon>Maltschvirus</taxon>
        <taxon>Maltschvirus maltsch</taxon>
    </lineage>
</organism>
<feature type="transmembrane region" description="Helical" evidence="1">
    <location>
        <begin position="32"/>
        <end position="49"/>
    </location>
</feature>
<proteinExistence type="predicted"/>
<dbReference type="EMBL" id="LR796235">
    <property type="protein sequence ID" value="CAB4130058.1"/>
    <property type="molecule type" value="Genomic_DNA"/>
</dbReference>
<sequence>MILVLFWVVIARFVKLLITKEKPTFKEELGDFVFHYLFALVIYFILISIF</sequence>